<dbReference type="InterPro" id="IPR003741">
    <property type="entry name" value="LUD_dom"/>
</dbReference>
<dbReference type="RefSeq" id="WP_343933111.1">
    <property type="nucleotide sequence ID" value="NZ_BAAABU010000003.1"/>
</dbReference>
<sequence>MTTPDERFANAAEPERLTRAAEAARANGLTVEVVDTVAEARKLVTDQLPTDKTVFTSASETLRLSGIAEDIDRSGRFTSVRAQLELDGVDRDPDQVRLRTATPDVVVGSVHAVTEQGHLVAASATGSQFVPYAFGAGQTIWVVGAQKVVPDLETALTRIRTYSLPKENERCLAAYGQPSVLSKILIIEREIFPGRATLVLVREPIGF</sequence>
<proteinExistence type="predicted"/>
<accession>A0ABN0TEB8</accession>
<comment type="caution">
    <text evidence="2">The sequence shown here is derived from an EMBL/GenBank/DDBJ whole genome shotgun (WGS) entry which is preliminary data.</text>
</comment>
<keyword evidence="3" id="KW-1185">Reference proteome</keyword>
<dbReference type="Gene3D" id="3.40.50.10420">
    <property type="entry name" value="NagB/RpiA/CoA transferase-like"/>
    <property type="match status" value="1"/>
</dbReference>
<dbReference type="InterPro" id="IPR024185">
    <property type="entry name" value="FTHF_cligase-like_sf"/>
</dbReference>
<dbReference type="PANTHER" id="PTHR36179:SF2">
    <property type="entry name" value="LUD DOMAIN-CONTAINING PROTEIN"/>
    <property type="match status" value="1"/>
</dbReference>
<protein>
    <recommendedName>
        <fullName evidence="1">LUD domain-containing protein</fullName>
    </recommendedName>
</protein>
<evidence type="ECO:0000313" key="3">
    <source>
        <dbReference type="Proteomes" id="UP001500416"/>
    </source>
</evidence>
<evidence type="ECO:0000313" key="2">
    <source>
        <dbReference type="EMBL" id="GAA0219549.1"/>
    </source>
</evidence>
<dbReference type="Proteomes" id="UP001500416">
    <property type="component" value="Unassembled WGS sequence"/>
</dbReference>
<dbReference type="SUPFAM" id="SSF100950">
    <property type="entry name" value="NagB/RpiA/CoA transferase-like"/>
    <property type="match status" value="1"/>
</dbReference>
<dbReference type="InterPro" id="IPR037171">
    <property type="entry name" value="NagB/RpiA_transferase-like"/>
</dbReference>
<reference evidence="2 3" key="1">
    <citation type="journal article" date="2019" name="Int. J. Syst. Evol. Microbiol.">
        <title>The Global Catalogue of Microorganisms (GCM) 10K type strain sequencing project: providing services to taxonomists for standard genome sequencing and annotation.</title>
        <authorList>
            <consortium name="The Broad Institute Genomics Platform"/>
            <consortium name="The Broad Institute Genome Sequencing Center for Infectious Disease"/>
            <person name="Wu L."/>
            <person name="Ma J."/>
        </authorList>
    </citation>
    <scope>NUCLEOTIDE SEQUENCE [LARGE SCALE GENOMIC DNA]</scope>
    <source>
        <strain evidence="2 3">JCM 3380</strain>
    </source>
</reference>
<name>A0ABN0TEB8_9PSEU</name>
<organism evidence="2 3">
    <name type="scientific">Saccharothrix mutabilis subsp. mutabilis</name>
    <dbReference type="NCBI Taxonomy" id="66855"/>
    <lineage>
        <taxon>Bacteria</taxon>
        <taxon>Bacillati</taxon>
        <taxon>Actinomycetota</taxon>
        <taxon>Actinomycetes</taxon>
        <taxon>Pseudonocardiales</taxon>
        <taxon>Pseudonocardiaceae</taxon>
        <taxon>Saccharothrix</taxon>
    </lineage>
</organism>
<dbReference type="PANTHER" id="PTHR36179">
    <property type="entry name" value="LUD_DOM DOMAIN-CONTAINING PROTEIN"/>
    <property type="match status" value="1"/>
</dbReference>
<feature type="domain" description="LUD" evidence="1">
    <location>
        <begin position="18"/>
        <end position="201"/>
    </location>
</feature>
<dbReference type="EMBL" id="BAAABU010000003">
    <property type="protein sequence ID" value="GAA0219549.1"/>
    <property type="molecule type" value="Genomic_DNA"/>
</dbReference>
<evidence type="ECO:0000259" key="1">
    <source>
        <dbReference type="Pfam" id="PF02589"/>
    </source>
</evidence>
<gene>
    <name evidence="2" type="ORF">GCM10010492_16950</name>
</gene>
<dbReference type="Pfam" id="PF02589">
    <property type="entry name" value="LUD_dom"/>
    <property type="match status" value="1"/>
</dbReference>